<evidence type="ECO:0000256" key="3">
    <source>
        <dbReference type="ARBA" id="ARBA00022827"/>
    </source>
</evidence>
<comment type="cofactor">
    <cofactor evidence="1">
        <name>FAD</name>
        <dbReference type="ChEBI" id="CHEBI:57692"/>
    </cofactor>
</comment>
<accession>A0A1I5HQL5</accession>
<keyword evidence="2" id="KW-0285">Flavoprotein</keyword>
<evidence type="ECO:0000259" key="4">
    <source>
        <dbReference type="Pfam" id="PF01494"/>
    </source>
</evidence>
<feature type="domain" description="FAD-binding" evidence="4">
    <location>
        <begin position="5"/>
        <end position="347"/>
    </location>
</feature>
<dbReference type="PRINTS" id="PR00420">
    <property type="entry name" value="RNGMNOXGNASE"/>
</dbReference>
<dbReference type="Pfam" id="PF21274">
    <property type="entry name" value="Rng_hyd_C"/>
    <property type="match status" value="1"/>
</dbReference>
<keyword evidence="3" id="KW-0274">FAD</keyword>
<dbReference type="Gene3D" id="3.30.70.2450">
    <property type="match status" value="1"/>
</dbReference>
<dbReference type="InterPro" id="IPR036188">
    <property type="entry name" value="FAD/NAD-bd_sf"/>
</dbReference>
<dbReference type="GO" id="GO:0016709">
    <property type="term" value="F:oxidoreductase activity, acting on paired donors, with incorporation or reduction of molecular oxygen, NAD(P)H as one donor, and incorporation of one atom of oxygen"/>
    <property type="evidence" value="ECO:0007669"/>
    <property type="project" value="UniProtKB-ARBA"/>
</dbReference>
<dbReference type="Proteomes" id="UP000183642">
    <property type="component" value="Unassembled WGS sequence"/>
</dbReference>
<dbReference type="OrthoDB" id="8670884at2"/>
<dbReference type="EMBL" id="FOWE01000010">
    <property type="protein sequence ID" value="SFO50604.1"/>
    <property type="molecule type" value="Genomic_DNA"/>
</dbReference>
<reference evidence="6" key="1">
    <citation type="submission" date="2016-10" db="EMBL/GenBank/DDBJ databases">
        <authorList>
            <person name="Varghese N."/>
            <person name="Submissions S."/>
        </authorList>
    </citation>
    <scope>NUCLEOTIDE SEQUENCE [LARGE SCALE GENOMIC DNA]</scope>
    <source>
        <strain evidence="6">DSM 43161</strain>
    </source>
</reference>
<evidence type="ECO:0000256" key="2">
    <source>
        <dbReference type="ARBA" id="ARBA00022630"/>
    </source>
</evidence>
<keyword evidence="6" id="KW-1185">Reference proteome</keyword>
<dbReference type="InterPro" id="IPR050641">
    <property type="entry name" value="RIFMO-like"/>
</dbReference>
<dbReference type="SUPFAM" id="SSF51905">
    <property type="entry name" value="FAD/NAD(P)-binding domain"/>
    <property type="match status" value="1"/>
</dbReference>
<dbReference type="RefSeq" id="WP_075015212.1">
    <property type="nucleotide sequence ID" value="NZ_FOWE01000010.1"/>
</dbReference>
<sequence length="565" mass="60845">MSTSTDVLVVGAGPTGLTLACDLRRRGVDCTVVERATTHHTRSRGKGLQPRSLEVFDDLGIAEAALAAGRTHHHLRLYSGGRLALDLDLPARPPQPGVPYPNLVVLPQWRTEQVLRTRLAELGGVVRLGQELVDLHQDDDGVTATVTDDSTGTVERIRAAFVVGCDGGSSRVRTLVGIPMRGESHEEHFVLGDVRIEGLPADGPSYAWFDDDGYLAADPLDGSGTWQVQAGVRPDASGTLKTASLELFQRLFAERDFGHVRLSDATWLSDFNPRVAIVDRYRAGRVLLAGDAAHVHSPAGGQGMNTGIQDAYNLGWKLDAVLRGRAGHALLDTYQEERMPVARAVLASSDLGHSAFFSPHPVMTFLRNRVLVPALRLPVVLDRLLDGVAELDVGYRDSSLAGEPAGVDRTGDGEAAGVVDRVRFRHGPHAGDRAPDAEGQDGEGTPVRLFDLFRGTHSTLLLFDGPAPTDAGYRRMAATARAVGAALGDDVRTWIVVPGDRRPDGLDDVDVFFDPDRDAHHHYAATAESLYLVRPDGYIAFRSQPAAARPVLDHLGSAFRLHAPA</sequence>
<dbReference type="GO" id="GO:0071949">
    <property type="term" value="F:FAD binding"/>
    <property type="evidence" value="ECO:0007669"/>
    <property type="project" value="InterPro"/>
</dbReference>
<proteinExistence type="predicted"/>
<dbReference type="PANTHER" id="PTHR43004">
    <property type="entry name" value="TRK SYSTEM POTASSIUM UPTAKE PROTEIN"/>
    <property type="match status" value="1"/>
</dbReference>
<evidence type="ECO:0000313" key="6">
    <source>
        <dbReference type="Proteomes" id="UP000183642"/>
    </source>
</evidence>
<protein>
    <submittedName>
        <fullName evidence="5">2-polyprenyl-6-methoxyphenol hydroxylase</fullName>
    </submittedName>
</protein>
<dbReference type="Gene3D" id="3.50.50.60">
    <property type="entry name" value="FAD/NAD(P)-binding domain"/>
    <property type="match status" value="1"/>
</dbReference>
<evidence type="ECO:0000256" key="1">
    <source>
        <dbReference type="ARBA" id="ARBA00001974"/>
    </source>
</evidence>
<dbReference type="InterPro" id="IPR002938">
    <property type="entry name" value="FAD-bd"/>
</dbReference>
<evidence type="ECO:0000313" key="5">
    <source>
        <dbReference type="EMBL" id="SFO50604.1"/>
    </source>
</evidence>
<name>A0A1I5HQL5_9ACTN</name>
<gene>
    <name evidence="5" type="ORF">SAMN05660359_03944</name>
</gene>
<dbReference type="NCBIfam" id="NF004832">
    <property type="entry name" value="PRK06184.1"/>
    <property type="match status" value="1"/>
</dbReference>
<dbReference type="Gene3D" id="3.40.30.120">
    <property type="match status" value="1"/>
</dbReference>
<dbReference type="Pfam" id="PF01494">
    <property type="entry name" value="FAD_binding_3"/>
    <property type="match status" value="1"/>
</dbReference>
<dbReference type="PANTHER" id="PTHR43004:SF19">
    <property type="entry name" value="BINDING MONOOXYGENASE, PUTATIVE (JCVI)-RELATED"/>
    <property type="match status" value="1"/>
</dbReference>
<organism evidence="5 6">
    <name type="scientific">Geodermatophilus obscurus</name>
    <dbReference type="NCBI Taxonomy" id="1861"/>
    <lineage>
        <taxon>Bacteria</taxon>
        <taxon>Bacillati</taxon>
        <taxon>Actinomycetota</taxon>
        <taxon>Actinomycetes</taxon>
        <taxon>Geodermatophilales</taxon>
        <taxon>Geodermatophilaceae</taxon>
        <taxon>Geodermatophilus</taxon>
    </lineage>
</organism>
<dbReference type="AlphaFoldDB" id="A0A1I5HQL5"/>